<dbReference type="EMBL" id="HBGS01033698">
    <property type="protein sequence ID" value="CAD9436291.1"/>
    <property type="molecule type" value="Transcribed_RNA"/>
</dbReference>
<dbReference type="Pfam" id="PF03109">
    <property type="entry name" value="ABC1"/>
    <property type="match status" value="1"/>
</dbReference>
<proteinExistence type="inferred from homology"/>
<dbReference type="AlphaFoldDB" id="A0A6U3TXQ3"/>
<accession>A0A6U3TXQ3</accession>
<dbReference type="CDD" id="cd05121">
    <property type="entry name" value="ABC1_ADCK3-like"/>
    <property type="match status" value="1"/>
</dbReference>
<dbReference type="InterPro" id="IPR011009">
    <property type="entry name" value="Kinase-like_dom_sf"/>
</dbReference>
<feature type="domain" description="Protein kinase" evidence="3">
    <location>
        <begin position="235"/>
        <end position="587"/>
    </location>
</feature>
<evidence type="ECO:0000313" key="4">
    <source>
        <dbReference type="EMBL" id="CAD9436291.1"/>
    </source>
</evidence>
<dbReference type="InterPro" id="IPR050154">
    <property type="entry name" value="UbiB_kinase"/>
</dbReference>
<dbReference type="EMBL" id="HBGS01033699">
    <property type="protein sequence ID" value="CAD9436296.1"/>
    <property type="molecule type" value="Transcribed_RNA"/>
</dbReference>
<dbReference type="PANTHER" id="PTHR10566">
    <property type="entry name" value="CHAPERONE-ACTIVITY OF BC1 COMPLEX CABC1 -RELATED"/>
    <property type="match status" value="1"/>
</dbReference>
<dbReference type="GO" id="GO:0004672">
    <property type="term" value="F:protein kinase activity"/>
    <property type="evidence" value="ECO:0007669"/>
    <property type="project" value="InterPro"/>
</dbReference>
<dbReference type="PROSITE" id="PS50011">
    <property type="entry name" value="PROTEIN_KINASE_DOM"/>
    <property type="match status" value="1"/>
</dbReference>
<dbReference type="GO" id="GO:0005524">
    <property type="term" value="F:ATP binding"/>
    <property type="evidence" value="ECO:0007669"/>
    <property type="project" value="InterPro"/>
</dbReference>
<organism evidence="5">
    <name type="scientific">Octactis speculum</name>
    <dbReference type="NCBI Taxonomy" id="3111310"/>
    <lineage>
        <taxon>Eukaryota</taxon>
        <taxon>Sar</taxon>
        <taxon>Stramenopiles</taxon>
        <taxon>Ochrophyta</taxon>
        <taxon>Dictyochophyceae</taxon>
        <taxon>Dictyochales</taxon>
        <taxon>Dictyochaceae</taxon>
        <taxon>Octactis</taxon>
    </lineage>
</organism>
<sequence length="854" mass="92636">MRFLVFAALFCQSSAFLPPALIPVSLIRDPAKLRWAGTKDTSIQTERRAKTDSASAAAVAETAVAVATAVSRTVSQKNLQAPDASNSLLAIDDESGTGVGDIDEESGLPLVYNKELIEKYWDKESGALQSRWREFLQYSVPWLTRVATLLVRGGTDELLLNDASLAREARIIMEKLGPTYVKLGQVMSVRPDILPQAALKELSILQDSVPPFSTEEAKAVITRQLKRPISEVFSDISDEPVASASLAQVYKATLKSNGEAVAVKVQRPSVLDTISKDLYVLRRASEVYQGLVDRFAPQQRTDYVALLNEWAVGLYNELDFLNEGKNQMLVKKLLEEQNVPDVYVPKVYDDIGTRRLLVTEWVDGVKLSSCEPHEIKELIAVGQEAFLVQLLQVGVFHSDPHPGNLLRLNDTSKGKLALIDFGLVARLKQSDMDTIVSAVIHLANKDYASLVDDFISLDILPNDCDRSLVVPLMDKALTPYVKGGGAKRYEEELKKSYGFDDVGAVGGFSAMTTDFLTVLNDIPFAIPPYFALIGKAVVTLEGVALLGDPDYGLITEAYPFVARKLLSEDRPEIQRSLEEVLYGSSSLNGGLSAQRLASLVNGAMGAVARSNSFVDLDALPAEAMEAKEILKFLLSDKASSVLSLLEPEVVKGADLLARQAIRKSSTQLLAKLPRPRLPVSLPIVGRVLGPPPDQVPGPLLLTGAPGSEESPRLVFVTPAEVVEALAPPLTRDEELYAISLMDLVAELAGPEAASLVSGQALVDGDLLTETAPLLLEAAASLYPDNPIVRLFTTLMATLPPPPAEPNGGRERLASLKESLEADLTEFEKTRGLKVIGVLESHFSDALTTRLQTLR</sequence>
<name>A0A6U3TXQ3_9STRA</name>
<protein>
    <recommendedName>
        <fullName evidence="3">Protein kinase domain-containing protein</fullName>
    </recommendedName>
</protein>
<comment type="similarity">
    <text evidence="1">Belongs to the protein kinase superfamily. ADCK protein kinase family.</text>
</comment>
<evidence type="ECO:0000256" key="2">
    <source>
        <dbReference type="SAM" id="SignalP"/>
    </source>
</evidence>
<dbReference type="InterPro" id="IPR004147">
    <property type="entry name" value="ABC1_dom"/>
</dbReference>
<evidence type="ECO:0000259" key="3">
    <source>
        <dbReference type="PROSITE" id="PS50011"/>
    </source>
</evidence>
<reference evidence="5" key="1">
    <citation type="submission" date="2021-01" db="EMBL/GenBank/DDBJ databases">
        <authorList>
            <person name="Corre E."/>
            <person name="Pelletier E."/>
            <person name="Niang G."/>
            <person name="Scheremetjew M."/>
            <person name="Finn R."/>
            <person name="Kale V."/>
            <person name="Holt S."/>
            <person name="Cochrane G."/>
            <person name="Meng A."/>
            <person name="Brown T."/>
            <person name="Cohen L."/>
        </authorList>
    </citation>
    <scope>NUCLEOTIDE SEQUENCE</scope>
    <source>
        <strain evidence="5">CCMP1381</strain>
    </source>
</reference>
<dbReference type="SUPFAM" id="SSF56112">
    <property type="entry name" value="Protein kinase-like (PK-like)"/>
    <property type="match status" value="1"/>
</dbReference>
<keyword evidence="2" id="KW-0732">Signal</keyword>
<gene>
    <name evidence="4" type="ORF">DSPE1174_LOCUS17339</name>
    <name evidence="5" type="ORF">DSPE1174_LOCUS17340</name>
</gene>
<dbReference type="PANTHER" id="PTHR10566:SF121">
    <property type="entry name" value="PROTEIN KINASE DOMAIN-CONTAINING PROTEIN"/>
    <property type="match status" value="1"/>
</dbReference>
<dbReference type="InterPro" id="IPR000719">
    <property type="entry name" value="Prot_kinase_dom"/>
</dbReference>
<feature type="chain" id="PRO_5044436927" description="Protein kinase domain-containing protein" evidence="2">
    <location>
        <begin position="16"/>
        <end position="854"/>
    </location>
</feature>
<evidence type="ECO:0000256" key="1">
    <source>
        <dbReference type="ARBA" id="ARBA00009670"/>
    </source>
</evidence>
<feature type="signal peptide" evidence="2">
    <location>
        <begin position="1"/>
        <end position="15"/>
    </location>
</feature>
<evidence type="ECO:0000313" key="5">
    <source>
        <dbReference type="EMBL" id="CAD9436296.1"/>
    </source>
</evidence>